<dbReference type="NCBIfam" id="TIGR00560">
    <property type="entry name" value="pgsA"/>
    <property type="match status" value="1"/>
</dbReference>
<keyword evidence="8 13" id="KW-0472">Membrane</keyword>
<feature type="transmembrane region" description="Helical" evidence="13">
    <location>
        <begin position="151"/>
        <end position="169"/>
    </location>
</feature>
<dbReference type="PANTHER" id="PTHR14269:SF62">
    <property type="entry name" value="CDP-DIACYLGLYCEROL--GLYCEROL-3-PHOSPHATE 3-PHOSPHATIDYLTRANSFERASE 1, CHLOROPLASTIC"/>
    <property type="match status" value="1"/>
</dbReference>
<dbReference type="Gene3D" id="1.20.120.1760">
    <property type="match status" value="1"/>
</dbReference>
<dbReference type="PIRSF" id="PIRSF000847">
    <property type="entry name" value="Phos_ph_gly_syn"/>
    <property type="match status" value="1"/>
</dbReference>
<dbReference type="PROSITE" id="PS00379">
    <property type="entry name" value="CDP_ALCOHOL_P_TRANSF"/>
    <property type="match status" value="1"/>
</dbReference>
<proteinExistence type="inferred from homology"/>
<reference evidence="14" key="1">
    <citation type="journal article" date="2005" name="Environ. Microbiol.">
        <title>Genetic and functional properties of uncultivated thermophilic crenarchaeotes from a subsurface gold mine as revealed by analysis of genome fragments.</title>
        <authorList>
            <person name="Nunoura T."/>
            <person name="Hirayama H."/>
            <person name="Takami H."/>
            <person name="Oida H."/>
            <person name="Nishi S."/>
            <person name="Shimamura S."/>
            <person name="Suzuki Y."/>
            <person name="Inagaki F."/>
            <person name="Takai K."/>
            <person name="Nealson K.H."/>
            <person name="Horikoshi K."/>
        </authorList>
    </citation>
    <scope>NUCLEOTIDE SEQUENCE</scope>
</reference>
<gene>
    <name evidence="14" type="ORF">HGMM_F20D08C05</name>
</gene>
<dbReference type="GO" id="GO:0016020">
    <property type="term" value="C:membrane"/>
    <property type="evidence" value="ECO:0007669"/>
    <property type="project" value="UniProtKB-SubCell"/>
</dbReference>
<accession>H5SF48</accession>
<evidence type="ECO:0000256" key="5">
    <source>
        <dbReference type="ARBA" id="ARBA00022692"/>
    </source>
</evidence>
<evidence type="ECO:0000256" key="4">
    <source>
        <dbReference type="ARBA" id="ARBA00022679"/>
    </source>
</evidence>
<evidence type="ECO:0000256" key="13">
    <source>
        <dbReference type="SAM" id="Phobius"/>
    </source>
</evidence>
<protein>
    <recommendedName>
        <fullName evidence="11">CDP-diacylglycerol--glycerol-3-phosphate 3-phosphatidyltransferase</fullName>
        <ecNumber evidence="11">2.7.8.5</ecNumber>
    </recommendedName>
</protein>
<organism evidence="14">
    <name type="scientific">uncultured Acetothermia bacterium</name>
    <dbReference type="NCBI Taxonomy" id="236499"/>
    <lineage>
        <taxon>Bacteria</taxon>
        <taxon>Candidatus Bipolaricaulota</taxon>
        <taxon>environmental samples</taxon>
    </lineage>
</organism>
<keyword evidence="7" id="KW-0443">Lipid metabolism</keyword>
<dbReference type="Pfam" id="PF01066">
    <property type="entry name" value="CDP-OH_P_transf"/>
    <property type="match status" value="1"/>
</dbReference>
<keyword evidence="10" id="KW-1208">Phospholipid metabolism</keyword>
<evidence type="ECO:0000256" key="8">
    <source>
        <dbReference type="ARBA" id="ARBA00023136"/>
    </source>
</evidence>
<sequence length="179" mass="19653">MNWPNGITLLRILLIPAILYFVLMPGPSHKLIALLLFALAAITDAIDGYVARRQQDETNLGKFADPIADKILIISVLLAFVQLQEISAVPVIIIIAREFLVSGLRTVIGTQGVVLGASLWGKLKTLSQIGLVFVLLSQGAFRWDADGVKSVVIPIVVAVTVISGIEYFYRFRKLLRRIS</sequence>
<evidence type="ECO:0000256" key="7">
    <source>
        <dbReference type="ARBA" id="ARBA00023098"/>
    </source>
</evidence>
<feature type="transmembrane region" description="Helical" evidence="13">
    <location>
        <begin position="6"/>
        <end position="24"/>
    </location>
</feature>
<dbReference type="InterPro" id="IPR050324">
    <property type="entry name" value="CDP-alcohol_PTase-I"/>
</dbReference>
<dbReference type="PANTHER" id="PTHR14269">
    <property type="entry name" value="CDP-DIACYLGLYCEROL--GLYCEROL-3-PHOSPHATE 3-PHOSPHATIDYLTRANSFERASE-RELATED"/>
    <property type="match status" value="1"/>
</dbReference>
<keyword evidence="5 13" id="KW-0812">Transmembrane</keyword>
<feature type="transmembrane region" description="Helical" evidence="13">
    <location>
        <begin position="31"/>
        <end position="51"/>
    </location>
</feature>
<dbReference type="GO" id="GO:0046474">
    <property type="term" value="P:glycerophospholipid biosynthetic process"/>
    <property type="evidence" value="ECO:0007669"/>
    <property type="project" value="TreeGrafter"/>
</dbReference>
<evidence type="ECO:0000256" key="3">
    <source>
        <dbReference type="ARBA" id="ARBA00022516"/>
    </source>
</evidence>
<evidence type="ECO:0000256" key="11">
    <source>
        <dbReference type="NCBIfam" id="TIGR00560"/>
    </source>
</evidence>
<name>H5SF48_9BACT</name>
<comment type="similarity">
    <text evidence="2 12">Belongs to the CDP-alcohol phosphatidyltransferase class-I family.</text>
</comment>
<evidence type="ECO:0000256" key="6">
    <source>
        <dbReference type="ARBA" id="ARBA00022989"/>
    </source>
</evidence>
<comment type="subcellular location">
    <subcellularLocation>
        <location evidence="1">Membrane</location>
        <topology evidence="1">Multi-pass membrane protein</topology>
    </subcellularLocation>
</comment>
<dbReference type="GO" id="GO:0008444">
    <property type="term" value="F:CDP-diacylglycerol-glycerol-3-phosphate 3-phosphatidyltransferase activity"/>
    <property type="evidence" value="ECO:0007669"/>
    <property type="project" value="UniProtKB-UniRule"/>
</dbReference>
<dbReference type="InterPro" id="IPR000462">
    <property type="entry name" value="CDP-OH_P_trans"/>
</dbReference>
<evidence type="ECO:0000256" key="10">
    <source>
        <dbReference type="ARBA" id="ARBA00023264"/>
    </source>
</evidence>
<evidence type="ECO:0000313" key="14">
    <source>
        <dbReference type="EMBL" id="BAL54784.1"/>
    </source>
</evidence>
<dbReference type="EC" id="2.7.8.5" evidence="11"/>
<dbReference type="EMBL" id="AP011700">
    <property type="protein sequence ID" value="BAL54784.1"/>
    <property type="molecule type" value="Genomic_DNA"/>
</dbReference>
<evidence type="ECO:0000256" key="1">
    <source>
        <dbReference type="ARBA" id="ARBA00004141"/>
    </source>
</evidence>
<keyword evidence="3" id="KW-0444">Lipid biosynthesis</keyword>
<keyword evidence="9" id="KW-0594">Phospholipid biosynthesis</keyword>
<dbReference type="InterPro" id="IPR043130">
    <property type="entry name" value="CDP-OH_PTrfase_TM_dom"/>
</dbReference>
<reference evidence="14" key="2">
    <citation type="journal article" date="2012" name="PLoS ONE">
        <title>A Deeply Branching Thermophilic Bacterium with an Ancient Acetyl-CoA Pathway Dominates a Subsurface Ecosystem.</title>
        <authorList>
            <person name="Takami H."/>
            <person name="Noguchi H."/>
            <person name="Takaki Y."/>
            <person name="Uchiyama I."/>
            <person name="Toyoda A."/>
            <person name="Nishi S."/>
            <person name="Chee G.-J."/>
            <person name="Arai W."/>
            <person name="Nunoura T."/>
            <person name="Itoh T."/>
            <person name="Hattori M."/>
            <person name="Takai K."/>
        </authorList>
    </citation>
    <scope>NUCLEOTIDE SEQUENCE</scope>
</reference>
<dbReference type="InterPro" id="IPR048254">
    <property type="entry name" value="CDP_ALCOHOL_P_TRANSF_CS"/>
</dbReference>
<feature type="transmembrane region" description="Helical" evidence="13">
    <location>
        <begin position="71"/>
        <end position="96"/>
    </location>
</feature>
<evidence type="ECO:0000256" key="2">
    <source>
        <dbReference type="ARBA" id="ARBA00010441"/>
    </source>
</evidence>
<evidence type="ECO:0000256" key="12">
    <source>
        <dbReference type="RuleBase" id="RU003750"/>
    </source>
</evidence>
<keyword evidence="6 13" id="KW-1133">Transmembrane helix</keyword>
<dbReference type="AlphaFoldDB" id="H5SF48"/>
<dbReference type="InterPro" id="IPR004570">
    <property type="entry name" value="Phosphatidylglycerol_P_synth"/>
</dbReference>
<keyword evidence="4 12" id="KW-0808">Transferase</keyword>
<evidence type="ECO:0000256" key="9">
    <source>
        <dbReference type="ARBA" id="ARBA00023209"/>
    </source>
</evidence>